<accession>A0A6A4B8L7</accession>
<comment type="caution">
    <text evidence="3">The sequence shown here is derived from an EMBL/GenBank/DDBJ whole genome shotgun (WGS) entry which is preliminary data.</text>
</comment>
<protein>
    <submittedName>
        <fullName evidence="3">Uncharacterized protein</fullName>
    </submittedName>
</protein>
<name>A0A6A4B8L7_9STRA</name>
<dbReference type="EMBL" id="QXGA01006203">
    <property type="protein sequence ID" value="KAE9063989.1"/>
    <property type="molecule type" value="Genomic_DNA"/>
</dbReference>
<evidence type="ECO:0000313" key="4">
    <source>
        <dbReference type="Proteomes" id="UP000437068"/>
    </source>
</evidence>
<dbReference type="EMBL" id="QXFZ01002493">
    <property type="protein sequence ID" value="KAE9076536.1"/>
    <property type="molecule type" value="Genomic_DNA"/>
</dbReference>
<proteinExistence type="predicted"/>
<evidence type="ECO:0000313" key="1">
    <source>
        <dbReference type="EMBL" id="KAE9063989.1"/>
    </source>
</evidence>
<evidence type="ECO:0000313" key="5">
    <source>
        <dbReference type="Proteomes" id="UP000440732"/>
    </source>
</evidence>
<evidence type="ECO:0000313" key="6">
    <source>
        <dbReference type="Proteomes" id="UP000441208"/>
    </source>
</evidence>
<reference evidence="4 5" key="1">
    <citation type="submission" date="2018-08" db="EMBL/GenBank/DDBJ databases">
        <title>Genomic investigation of the strawberry pathogen Phytophthora fragariae indicates pathogenicity is determined by transcriptional variation in three key races.</title>
        <authorList>
            <person name="Adams T.M."/>
            <person name="Armitage A.D."/>
            <person name="Sobczyk M.K."/>
            <person name="Bates H.J."/>
            <person name="Dunwell J.M."/>
            <person name="Nellist C.F."/>
            <person name="Harrison R.J."/>
        </authorList>
    </citation>
    <scope>NUCLEOTIDE SEQUENCE [LARGE SCALE GENOMIC DNA]</scope>
    <source>
        <strain evidence="3 4">A4</strain>
        <strain evidence="1 5">NOV-5</strain>
        <strain evidence="2 6">NOV-71</strain>
    </source>
</reference>
<dbReference type="EMBL" id="QXGE01005141">
    <property type="protein sequence ID" value="KAE9268384.1"/>
    <property type="molecule type" value="Genomic_DNA"/>
</dbReference>
<dbReference type="AlphaFoldDB" id="A0A6A4B8L7"/>
<evidence type="ECO:0000313" key="2">
    <source>
        <dbReference type="EMBL" id="KAE9076536.1"/>
    </source>
</evidence>
<evidence type="ECO:0000313" key="3">
    <source>
        <dbReference type="EMBL" id="KAE9268384.1"/>
    </source>
</evidence>
<dbReference type="Proteomes" id="UP000440732">
    <property type="component" value="Unassembled WGS sequence"/>
</dbReference>
<sequence length="101" mass="11210">MSSSASFWAMTYALGVAVLRGDMPLPGEHEDQLHACSRPRTPVRCRRRRGTPSVARWRALRIHLGLVVTLGVERVSAWALSTPRCPLEPAVPRPSRQATCH</sequence>
<dbReference type="Proteomes" id="UP000441208">
    <property type="component" value="Unassembled WGS sequence"/>
</dbReference>
<organism evidence="3 4">
    <name type="scientific">Phytophthora fragariae</name>
    <dbReference type="NCBI Taxonomy" id="53985"/>
    <lineage>
        <taxon>Eukaryota</taxon>
        <taxon>Sar</taxon>
        <taxon>Stramenopiles</taxon>
        <taxon>Oomycota</taxon>
        <taxon>Peronosporomycetes</taxon>
        <taxon>Peronosporales</taxon>
        <taxon>Peronosporaceae</taxon>
        <taxon>Phytophthora</taxon>
    </lineage>
</organism>
<dbReference type="Proteomes" id="UP000437068">
    <property type="component" value="Unassembled WGS sequence"/>
</dbReference>
<gene>
    <name evidence="3" type="ORF">PF001_g29674</name>
    <name evidence="1" type="ORF">PF006_g30806</name>
    <name evidence="2" type="ORF">PF007_g24594</name>
</gene>